<keyword evidence="5 12" id="KW-0285">Flavoprotein</keyword>
<evidence type="ECO:0000256" key="3">
    <source>
        <dbReference type="ARBA" id="ARBA00011955"/>
    </source>
</evidence>
<dbReference type="EC" id="2.7.1.180" evidence="3 12"/>
<dbReference type="Proteomes" id="UP001465331">
    <property type="component" value="Unassembled WGS sequence"/>
</dbReference>
<evidence type="ECO:0000313" key="14">
    <source>
        <dbReference type="Proteomes" id="UP001465331"/>
    </source>
</evidence>
<reference evidence="13 14" key="1">
    <citation type="submission" date="2024-06" db="EMBL/GenBank/DDBJ databases">
        <authorList>
            <person name="Li Z."/>
            <person name="Jiang Y."/>
        </authorList>
    </citation>
    <scope>NUCLEOTIDE SEQUENCE [LARGE SCALE GENOMIC DNA]</scope>
    <source>
        <strain evidence="13 14">HSW-8</strain>
    </source>
</reference>
<comment type="catalytic activity">
    <reaction evidence="11 12">
        <text>L-threonyl-[protein] + FAD = FMN-L-threonyl-[protein] + AMP + H(+)</text>
        <dbReference type="Rhea" id="RHEA:36847"/>
        <dbReference type="Rhea" id="RHEA-COMP:11060"/>
        <dbReference type="Rhea" id="RHEA-COMP:11061"/>
        <dbReference type="ChEBI" id="CHEBI:15378"/>
        <dbReference type="ChEBI" id="CHEBI:30013"/>
        <dbReference type="ChEBI" id="CHEBI:57692"/>
        <dbReference type="ChEBI" id="CHEBI:74257"/>
        <dbReference type="ChEBI" id="CHEBI:456215"/>
        <dbReference type="EC" id="2.7.1.180"/>
    </reaction>
</comment>
<evidence type="ECO:0000256" key="1">
    <source>
        <dbReference type="ARBA" id="ARBA00001946"/>
    </source>
</evidence>
<dbReference type="SUPFAM" id="SSF143631">
    <property type="entry name" value="ApbE-like"/>
    <property type="match status" value="1"/>
</dbReference>
<evidence type="ECO:0000256" key="6">
    <source>
        <dbReference type="ARBA" id="ARBA00022679"/>
    </source>
</evidence>
<dbReference type="GO" id="GO:0016740">
    <property type="term" value="F:transferase activity"/>
    <property type="evidence" value="ECO:0007669"/>
    <property type="project" value="UniProtKB-KW"/>
</dbReference>
<accession>A0ABV2ACN4</accession>
<evidence type="ECO:0000256" key="5">
    <source>
        <dbReference type="ARBA" id="ARBA00022630"/>
    </source>
</evidence>
<dbReference type="InterPro" id="IPR024932">
    <property type="entry name" value="ApbE"/>
</dbReference>
<protein>
    <recommendedName>
        <fullName evidence="4 12">FAD:protein FMN transferase</fullName>
        <ecNumber evidence="3 12">2.7.1.180</ecNumber>
    </recommendedName>
    <alternativeName>
        <fullName evidence="10 12">Flavin transferase</fullName>
    </alternativeName>
</protein>
<evidence type="ECO:0000256" key="12">
    <source>
        <dbReference type="PIRNR" id="PIRNR006268"/>
    </source>
</evidence>
<evidence type="ECO:0000313" key="13">
    <source>
        <dbReference type="EMBL" id="MES0874919.1"/>
    </source>
</evidence>
<gene>
    <name evidence="13" type="ORF">ABSH63_13015</name>
</gene>
<dbReference type="Pfam" id="PF02424">
    <property type="entry name" value="ApbE"/>
    <property type="match status" value="1"/>
</dbReference>
<dbReference type="PANTHER" id="PTHR30040">
    <property type="entry name" value="THIAMINE BIOSYNTHESIS LIPOPROTEIN APBE"/>
    <property type="match status" value="1"/>
</dbReference>
<dbReference type="EMBL" id="JBEPIJ010000017">
    <property type="protein sequence ID" value="MES0874919.1"/>
    <property type="molecule type" value="Genomic_DNA"/>
</dbReference>
<keyword evidence="8 12" id="KW-0274">FAD</keyword>
<dbReference type="RefSeq" id="WP_352890302.1">
    <property type="nucleotide sequence ID" value="NZ_JBEPIJ010000017.1"/>
</dbReference>
<evidence type="ECO:0000256" key="4">
    <source>
        <dbReference type="ARBA" id="ARBA00016337"/>
    </source>
</evidence>
<comment type="similarity">
    <text evidence="2 12">Belongs to the ApbE family.</text>
</comment>
<dbReference type="PANTHER" id="PTHR30040:SF2">
    <property type="entry name" value="FAD:PROTEIN FMN TRANSFERASE"/>
    <property type="match status" value="1"/>
</dbReference>
<evidence type="ECO:0000256" key="9">
    <source>
        <dbReference type="ARBA" id="ARBA00022842"/>
    </source>
</evidence>
<keyword evidence="7 12" id="KW-0479">Metal-binding</keyword>
<evidence type="ECO:0000256" key="2">
    <source>
        <dbReference type="ARBA" id="ARBA00008282"/>
    </source>
</evidence>
<name>A0ABV2ACN4_9GAMM</name>
<dbReference type="InterPro" id="IPR003374">
    <property type="entry name" value="ApbE-like_sf"/>
</dbReference>
<sequence length="296" mass="31614">MAVLRVHRFKALGGPCTLYAYAGDDAALRAGEAEARRIEAKYSRYRDDSIVSRINAAAGMAAVEVDEETAALLDYAATAHAQSGGLFDITSGVLRRVWNFKTERVPTQAEIDALLPLIGWDQVEWQRPHIRLPRAGMQIDFGGFGKEYAADRIAALLRAAGVRHGLVDLAGDICVLGPHQDGSAWQVGVRHPRAAGAIATVPLRHGAIASSGDYERGFVHDGRRYSHILDPRSGWPVQGLAAVSVLADQCLIAGTAATCAMLLGDEQGPAWLAALGLPHLVVDAQMRVRGSVQSAP</sequence>
<dbReference type="Gene3D" id="3.10.520.10">
    <property type="entry name" value="ApbE-like domains"/>
    <property type="match status" value="1"/>
</dbReference>
<evidence type="ECO:0000256" key="11">
    <source>
        <dbReference type="ARBA" id="ARBA00048540"/>
    </source>
</evidence>
<comment type="cofactor">
    <cofactor evidence="1">
        <name>Mg(2+)</name>
        <dbReference type="ChEBI" id="CHEBI:18420"/>
    </cofactor>
</comment>
<evidence type="ECO:0000256" key="7">
    <source>
        <dbReference type="ARBA" id="ARBA00022723"/>
    </source>
</evidence>
<keyword evidence="6 12" id="KW-0808">Transferase</keyword>
<keyword evidence="14" id="KW-1185">Reference proteome</keyword>
<evidence type="ECO:0000256" key="8">
    <source>
        <dbReference type="ARBA" id="ARBA00022827"/>
    </source>
</evidence>
<proteinExistence type="inferred from homology"/>
<keyword evidence="9 12" id="KW-0460">Magnesium</keyword>
<comment type="caution">
    <text evidence="13">The sequence shown here is derived from an EMBL/GenBank/DDBJ whole genome shotgun (WGS) entry which is preliminary data.</text>
</comment>
<organism evidence="13 14">
    <name type="scientific">Sinimarinibacterium thermocellulolyticum</name>
    <dbReference type="NCBI Taxonomy" id="3170016"/>
    <lineage>
        <taxon>Bacteria</taxon>
        <taxon>Pseudomonadati</taxon>
        <taxon>Pseudomonadota</taxon>
        <taxon>Gammaproteobacteria</taxon>
        <taxon>Nevskiales</taxon>
        <taxon>Nevskiaceae</taxon>
        <taxon>Sinimarinibacterium</taxon>
    </lineage>
</organism>
<evidence type="ECO:0000256" key="10">
    <source>
        <dbReference type="ARBA" id="ARBA00031306"/>
    </source>
</evidence>
<dbReference type="PIRSF" id="PIRSF006268">
    <property type="entry name" value="ApbE"/>
    <property type="match status" value="1"/>
</dbReference>